<evidence type="ECO:0000259" key="1">
    <source>
        <dbReference type="Pfam" id="PF11962"/>
    </source>
</evidence>
<proteinExistence type="predicted"/>
<dbReference type="Pfam" id="PF11962">
    <property type="entry name" value="Peptidase_G2"/>
    <property type="match status" value="2"/>
</dbReference>
<gene>
    <name evidence="2" type="ORF">GG681_16075</name>
</gene>
<dbReference type="Gene3D" id="2.40.300.10">
    <property type="entry name" value="Head decoration protein D"/>
    <property type="match status" value="1"/>
</dbReference>
<dbReference type="EMBL" id="WIXK01000011">
    <property type="protein sequence ID" value="MQY44164.1"/>
    <property type="molecule type" value="Genomic_DNA"/>
</dbReference>
<comment type="caution">
    <text evidence="2">The sequence shown here is derived from an EMBL/GenBank/DDBJ whole genome shotgun (WGS) entry which is preliminary data.</text>
</comment>
<feature type="domain" description="Peptidase G2 IMC autoproteolytic cleavage" evidence="1">
    <location>
        <begin position="240"/>
        <end position="318"/>
    </location>
</feature>
<sequence length="379" mass="41105">MSDLSPRLDLPFILPAQAQKHVTHNAALSRLDALVQLVVQARDADTPPEPPVPGEIYALGAAPAGDWAGHGDDLALWQDSGWLFLTPRPGWQLWDLESQQMYIWDAGWQPLPCQRTPQMGVNTAADGLNRLSVASEATLFSHTGAGHQMKLNKASSTDTSSLLFQTGFSSRAELGLAGSDDLSLKLSTDGSNFSDALVFSDRANAPRLTLSQPEASGDLLRIDAAGQARFRLTAGGDGLAAGSWQSGGADYAEFFEWCDGNPKGEDRRGISVVLEGEKIRPARMDECPIGVISSHPALLGDADINHWPGKYLRDAYGSPTDVIAPEFDPNKAYIPRAARPEWAMVGLLGKLTLRADQPKDPRWHRLAPAKDGLERWLLR</sequence>
<keyword evidence="3" id="KW-1185">Reference proteome</keyword>
<feature type="domain" description="Peptidase G2 IMC autoproteolytic cleavage" evidence="1">
    <location>
        <begin position="324"/>
        <end position="357"/>
    </location>
</feature>
<dbReference type="RefSeq" id="WP_153549056.1">
    <property type="nucleotide sequence ID" value="NZ_WIXK01000011.1"/>
</dbReference>
<accession>A0A844B0U4</accession>
<protein>
    <submittedName>
        <fullName evidence="2">DUF2793 domain-containing protein</fullName>
    </submittedName>
</protein>
<dbReference type="Proteomes" id="UP000436694">
    <property type="component" value="Unassembled WGS sequence"/>
</dbReference>
<evidence type="ECO:0000313" key="3">
    <source>
        <dbReference type="Proteomes" id="UP000436694"/>
    </source>
</evidence>
<dbReference type="Pfam" id="PF10983">
    <property type="entry name" value="DUF2793"/>
    <property type="match status" value="1"/>
</dbReference>
<name>A0A844B0U4_9RHOB</name>
<dbReference type="InterPro" id="IPR021865">
    <property type="entry name" value="Peptidase_G2"/>
</dbReference>
<reference evidence="2 3" key="1">
    <citation type="submission" date="2019-10" db="EMBL/GenBank/DDBJ databases">
        <title>Epibacterium sp. nov., isolated from seawater.</title>
        <authorList>
            <person name="Zhang X."/>
            <person name="Li N."/>
        </authorList>
    </citation>
    <scope>NUCLEOTIDE SEQUENCE [LARGE SCALE GENOMIC DNA]</scope>
    <source>
        <strain evidence="2 3">SM1969</strain>
    </source>
</reference>
<dbReference type="InterPro" id="IPR021251">
    <property type="entry name" value="DUF2793"/>
</dbReference>
<organism evidence="2 3">
    <name type="scientific">Tritonibacter aquimaris</name>
    <dbReference type="NCBI Taxonomy" id="2663379"/>
    <lineage>
        <taxon>Bacteria</taxon>
        <taxon>Pseudomonadati</taxon>
        <taxon>Pseudomonadota</taxon>
        <taxon>Alphaproteobacteria</taxon>
        <taxon>Rhodobacterales</taxon>
        <taxon>Paracoccaceae</taxon>
        <taxon>Tritonibacter</taxon>
    </lineage>
</organism>
<evidence type="ECO:0000313" key="2">
    <source>
        <dbReference type="EMBL" id="MQY44164.1"/>
    </source>
</evidence>
<dbReference type="AlphaFoldDB" id="A0A844B0U4"/>